<dbReference type="GO" id="GO:0005634">
    <property type="term" value="C:nucleus"/>
    <property type="evidence" value="ECO:0007669"/>
    <property type="project" value="TreeGrafter"/>
</dbReference>
<evidence type="ECO:0000313" key="7">
    <source>
        <dbReference type="Proteomes" id="UP000274131"/>
    </source>
</evidence>
<dbReference type="InterPro" id="IPR027417">
    <property type="entry name" value="P-loop_NTPase"/>
</dbReference>
<dbReference type="Gene3D" id="3.40.50.300">
    <property type="entry name" value="P-loop containing nucleotide triphosphate hydrolases"/>
    <property type="match status" value="1"/>
</dbReference>
<evidence type="ECO:0000256" key="3">
    <source>
        <dbReference type="ARBA" id="ARBA00023054"/>
    </source>
</evidence>
<proteinExistence type="inferred from homology"/>
<organism evidence="8">
    <name type="scientific">Enterobius vermicularis</name>
    <name type="common">Human pinworm</name>
    <dbReference type="NCBI Taxonomy" id="51028"/>
    <lineage>
        <taxon>Eukaryota</taxon>
        <taxon>Metazoa</taxon>
        <taxon>Ecdysozoa</taxon>
        <taxon>Nematoda</taxon>
        <taxon>Chromadorea</taxon>
        <taxon>Rhabditida</taxon>
        <taxon>Spirurina</taxon>
        <taxon>Oxyuridomorpha</taxon>
        <taxon>Oxyuroidea</taxon>
        <taxon>Oxyuridae</taxon>
        <taxon>Enterobius</taxon>
    </lineage>
</organism>
<protein>
    <recommendedName>
        <fullName evidence="2">Structural maintenance of chromosomes protein 5</fullName>
    </recommendedName>
</protein>
<dbReference type="WBParaSite" id="EVEC_0000585101-mRNA-1">
    <property type="protein sequence ID" value="EVEC_0000585101-mRNA-1"/>
    <property type="gene ID" value="EVEC_0000585101"/>
</dbReference>
<accession>A0A0N4V6G6</accession>
<evidence type="ECO:0000313" key="6">
    <source>
        <dbReference type="EMBL" id="VDD90711.1"/>
    </source>
</evidence>
<sequence length="459" mass="52011">MEITEGTSSFPDGSVTKIVFHNFLTFDELVFLPGPNLNVIIGPNGNGKSSIMCGICLAVGGDPKVLGRSSKIADYVKHGHTSGFVELFMLVSQEAFLFVERDSRRGFDVCTRVFINRQKNSAAYLFDGSPITRTELRKRIADYDIQVQGSFLVSVYPLIGEGREEENIFGTEASYLDVQKLLIILFHTSDFLRNGPNVLNSLKIIFQIDNPCTFLAQDKAVSSKLLYLHEELEGLQITGAKHNGVRDSLKRRVAAVVNELNSLETVVKNYEERKKILEKIDILEKKELFLDYDAVSSTYEKLKRDLKAKSAAFKKVEEDVTQLEDELEEKKKLVLNINYQIQELTDKKFQLEEKLNAALRSSPVGVKIKQARDDYERVKKECEGWGRNLDIIKKEINSIMERLKTAEENSGNASSELASVRKKYKALEAEEEKLELQKQKIDSVQSEIKRHEEGSNIIS</sequence>
<dbReference type="SUPFAM" id="SSF52540">
    <property type="entry name" value="P-loop containing nucleoside triphosphate hydrolases"/>
    <property type="match status" value="1"/>
</dbReference>
<evidence type="ECO:0000259" key="5">
    <source>
        <dbReference type="Pfam" id="PF13476"/>
    </source>
</evidence>
<name>A0A0N4V6G6_ENTVE</name>
<dbReference type="GO" id="GO:0003697">
    <property type="term" value="F:single-stranded DNA binding"/>
    <property type="evidence" value="ECO:0007669"/>
    <property type="project" value="TreeGrafter"/>
</dbReference>
<dbReference type="PANTHER" id="PTHR45916:SF1">
    <property type="entry name" value="STRUCTURAL MAINTENANCE OF CHROMOSOMES PROTEIN 5"/>
    <property type="match status" value="1"/>
</dbReference>
<reference evidence="6 7" key="2">
    <citation type="submission" date="2018-10" db="EMBL/GenBank/DDBJ databases">
        <authorList>
            <consortium name="Pathogen Informatics"/>
        </authorList>
    </citation>
    <scope>NUCLEOTIDE SEQUENCE [LARGE SCALE GENOMIC DNA]</scope>
</reference>
<evidence type="ECO:0000256" key="1">
    <source>
        <dbReference type="ARBA" id="ARBA00010171"/>
    </source>
</evidence>
<feature type="domain" description="Rad50/SbcC-type AAA" evidence="5">
    <location>
        <begin position="17"/>
        <end position="328"/>
    </location>
</feature>
<dbReference type="Gene3D" id="1.10.287.1490">
    <property type="match status" value="1"/>
</dbReference>
<keyword evidence="3 4" id="KW-0175">Coiled coil</keyword>
<dbReference type="GO" id="GO:0000724">
    <property type="term" value="P:double-strand break repair via homologous recombination"/>
    <property type="evidence" value="ECO:0007669"/>
    <property type="project" value="TreeGrafter"/>
</dbReference>
<dbReference type="InterPro" id="IPR038729">
    <property type="entry name" value="Rad50/SbcC_AAA"/>
</dbReference>
<feature type="coiled-coil region" evidence="4">
    <location>
        <begin position="246"/>
        <end position="454"/>
    </location>
</feature>
<dbReference type="GO" id="GO:0016887">
    <property type="term" value="F:ATP hydrolysis activity"/>
    <property type="evidence" value="ECO:0007669"/>
    <property type="project" value="InterPro"/>
</dbReference>
<keyword evidence="7" id="KW-1185">Reference proteome</keyword>
<evidence type="ECO:0000256" key="2">
    <source>
        <dbReference type="ARBA" id="ARBA00018687"/>
    </source>
</evidence>
<dbReference type="Pfam" id="PF13476">
    <property type="entry name" value="AAA_23"/>
    <property type="match status" value="1"/>
</dbReference>
<comment type="similarity">
    <text evidence="1">Belongs to the SMC family. SMC5 subfamily.</text>
</comment>
<reference evidence="8" key="1">
    <citation type="submission" date="2017-02" db="UniProtKB">
        <authorList>
            <consortium name="WormBaseParasite"/>
        </authorList>
    </citation>
    <scope>IDENTIFICATION</scope>
</reference>
<evidence type="ECO:0000313" key="8">
    <source>
        <dbReference type="WBParaSite" id="EVEC_0000585101-mRNA-1"/>
    </source>
</evidence>
<dbReference type="PANTHER" id="PTHR45916">
    <property type="entry name" value="STRUCTURAL MAINTENANCE OF CHROMOSOMES PROTEIN 5"/>
    <property type="match status" value="1"/>
</dbReference>
<dbReference type="STRING" id="51028.A0A0N4V6G6"/>
<dbReference type="Proteomes" id="UP000274131">
    <property type="component" value="Unassembled WGS sequence"/>
</dbReference>
<dbReference type="OrthoDB" id="10254973at2759"/>
<evidence type="ECO:0000256" key="4">
    <source>
        <dbReference type="SAM" id="Coils"/>
    </source>
</evidence>
<dbReference type="AlphaFoldDB" id="A0A0N4V6G6"/>
<gene>
    <name evidence="6" type="ORF">EVEC_LOCUS5462</name>
</gene>
<dbReference type="EMBL" id="UXUI01008173">
    <property type="protein sequence ID" value="VDD90711.1"/>
    <property type="molecule type" value="Genomic_DNA"/>
</dbReference>
<dbReference type="GO" id="GO:0030915">
    <property type="term" value="C:Smc5-Smc6 complex"/>
    <property type="evidence" value="ECO:0007669"/>
    <property type="project" value="TreeGrafter"/>
</dbReference>